<organism evidence="3">
    <name type="scientific">Salvinia cucullata</name>
    <dbReference type="NCBI Taxonomy" id="32188"/>
    <lineage>
        <taxon>Eukaryota</taxon>
        <taxon>Viridiplantae</taxon>
        <taxon>Streptophyta</taxon>
        <taxon>Embryophyta</taxon>
        <taxon>Tracheophyta</taxon>
        <taxon>Polypodiopsida</taxon>
        <taxon>Polypodiidae</taxon>
        <taxon>Salviniales</taxon>
        <taxon>Salviniaceae</taxon>
        <taxon>Salvinia</taxon>
    </lineage>
</organism>
<feature type="transmembrane region" description="Helical" evidence="2">
    <location>
        <begin position="60"/>
        <end position="80"/>
    </location>
</feature>
<comment type="subunit">
    <text evidence="2">NDH is composed of at least 16 different subunits, 5 of which are encoded in the nucleus.</text>
</comment>
<keyword evidence="2" id="KW-0874">Quinone</keyword>
<protein>
    <recommendedName>
        <fullName evidence="2">NAD(P)H-quinone oxidoreductase subunit 6, chloroplastic</fullName>
        <ecNumber evidence="2">7.1.1.-</ecNumber>
    </recommendedName>
</protein>
<dbReference type="GO" id="GO:0048038">
    <property type="term" value="F:quinone binding"/>
    <property type="evidence" value="ECO:0007669"/>
    <property type="project" value="UniProtKB-KW"/>
</dbReference>
<dbReference type="EMBL" id="MF177095">
    <property type="protein sequence ID" value="ATL58794.1"/>
    <property type="molecule type" value="Genomic_DNA"/>
</dbReference>
<comment type="catalytic activity">
    <reaction evidence="2">
        <text>a plastoquinone + NADH + (n+1) H(+)(in) = a plastoquinol + NAD(+) + n H(+)(out)</text>
        <dbReference type="Rhea" id="RHEA:42608"/>
        <dbReference type="Rhea" id="RHEA-COMP:9561"/>
        <dbReference type="Rhea" id="RHEA-COMP:9562"/>
        <dbReference type="ChEBI" id="CHEBI:15378"/>
        <dbReference type="ChEBI" id="CHEBI:17757"/>
        <dbReference type="ChEBI" id="CHEBI:57540"/>
        <dbReference type="ChEBI" id="CHEBI:57945"/>
        <dbReference type="ChEBI" id="CHEBI:62192"/>
    </reaction>
</comment>
<keyword evidence="2" id="KW-0793">Thylakoid</keyword>
<feature type="transmembrane region" description="Helical" evidence="2">
    <location>
        <begin position="36"/>
        <end position="53"/>
    </location>
</feature>
<comment type="similarity">
    <text evidence="1 2">Belongs to the complex I subunit 6 family.</text>
</comment>
<reference evidence="3" key="1">
    <citation type="submission" date="2017-05" db="EMBL/GenBank/DDBJ databases">
        <authorList>
            <person name="Song R."/>
            <person name="Chenine A.L."/>
            <person name="Ruprecht R.M."/>
        </authorList>
    </citation>
    <scope>NUCLEOTIDE SEQUENCE</scope>
</reference>
<comment type="subcellular location">
    <subcellularLocation>
        <location evidence="2">Plastid</location>
        <location evidence="2">Chloroplast thylakoid membrane</location>
    </subcellularLocation>
</comment>
<name>A0A291R8J0_9MONI</name>
<geneLocation type="chloroplast" evidence="3"/>
<feature type="transmembrane region" description="Helical" evidence="2">
    <location>
        <begin position="12"/>
        <end position="30"/>
    </location>
</feature>
<dbReference type="Pfam" id="PF00499">
    <property type="entry name" value="Oxidored_q3"/>
    <property type="match status" value="1"/>
</dbReference>
<keyword evidence="2" id="KW-0520">NAD</keyword>
<evidence type="ECO:0000256" key="2">
    <source>
        <dbReference type="RuleBase" id="RU004431"/>
    </source>
</evidence>
<dbReference type="GO" id="GO:0008137">
    <property type="term" value="F:NADH dehydrogenase (ubiquinone) activity"/>
    <property type="evidence" value="ECO:0007669"/>
    <property type="project" value="UniProtKB-UniRule"/>
</dbReference>
<dbReference type="InterPro" id="IPR001457">
    <property type="entry name" value="NADH_UbQ/plastoQ_OxRdtase_su6"/>
</dbReference>
<feature type="transmembrane region" description="Helical" evidence="2">
    <location>
        <begin position="95"/>
        <end position="116"/>
    </location>
</feature>
<accession>A0A291R8J0</accession>
<dbReference type="PANTHER" id="PTHR33269">
    <property type="entry name" value="NADH-UBIQUINONE OXIDOREDUCTASE CHAIN 6"/>
    <property type="match status" value="1"/>
</dbReference>
<dbReference type="GO" id="GO:0009535">
    <property type="term" value="C:chloroplast thylakoid membrane"/>
    <property type="evidence" value="ECO:0007669"/>
    <property type="project" value="UniProtKB-SubCell"/>
</dbReference>
<keyword evidence="2 3" id="KW-0934">Plastid</keyword>
<keyword evidence="2" id="KW-0618">Plastoquinone</keyword>
<sequence length="185" mass="19356">MNLSESIHQGILILIESGIVLGSLGVVSLANVVHSAFLPGLVFTCVSLSYLVLNADFVAAAQSLIYVGAINVSIVFAVMVTDEPAASRPPADSSAGYSIASVACSGLFSILIAMILGTKWSDIHSIDQLYISVGGTLKNDVQEVGYQLLTTFIVPFEPLSILLLIALVGAITMARNDKLASDGEK</sequence>
<keyword evidence="2" id="KW-0521">NADP</keyword>
<dbReference type="PANTHER" id="PTHR33269:SF17">
    <property type="entry name" value="NADH-UBIQUINONE OXIDOREDUCTASE CHAIN 6"/>
    <property type="match status" value="1"/>
</dbReference>
<keyword evidence="2" id="KW-0472">Membrane</keyword>
<dbReference type="Gene3D" id="1.20.120.1200">
    <property type="entry name" value="NADH-ubiquinone/plastoquinone oxidoreductase chain 6, subunit NuoJ"/>
    <property type="match status" value="1"/>
</dbReference>
<evidence type="ECO:0000313" key="3">
    <source>
        <dbReference type="EMBL" id="ATL58794.1"/>
    </source>
</evidence>
<keyword evidence="2" id="KW-1133">Transmembrane helix</keyword>
<feature type="transmembrane region" description="Helical" evidence="2">
    <location>
        <begin position="148"/>
        <end position="171"/>
    </location>
</feature>
<proteinExistence type="inferred from homology"/>
<evidence type="ECO:0000256" key="1">
    <source>
        <dbReference type="ARBA" id="ARBA00005698"/>
    </source>
</evidence>
<keyword evidence="2" id="KW-0812">Transmembrane</keyword>
<dbReference type="EC" id="7.1.1.-" evidence="2"/>
<dbReference type="AlphaFoldDB" id="A0A291R8J0"/>
<dbReference type="InterPro" id="IPR042106">
    <property type="entry name" value="Nuo/plastoQ_OxRdtase_6_NuoJ"/>
</dbReference>
<comment type="function">
    <text evidence="2">NDH shuttles electrons from NAD(P)H:plastoquinone, via FMN and iron-sulfur (Fe-S) centers, to quinones in the photosynthetic chain and possibly in a chloroplast respiratory chain. The immediate electron acceptor for the enzyme in this species is believed to be plastoquinone. Couples the redox reaction to proton translocation, and thus conserves the redox energy in a proton gradient.</text>
</comment>
<comment type="catalytic activity">
    <reaction evidence="2">
        <text>a plastoquinone + NADPH + (n+1) H(+)(in) = a plastoquinol + NADP(+) + n H(+)(out)</text>
        <dbReference type="Rhea" id="RHEA:42612"/>
        <dbReference type="Rhea" id="RHEA-COMP:9561"/>
        <dbReference type="Rhea" id="RHEA-COMP:9562"/>
        <dbReference type="ChEBI" id="CHEBI:15378"/>
        <dbReference type="ChEBI" id="CHEBI:17757"/>
        <dbReference type="ChEBI" id="CHEBI:57783"/>
        <dbReference type="ChEBI" id="CHEBI:58349"/>
        <dbReference type="ChEBI" id="CHEBI:62192"/>
    </reaction>
</comment>
<keyword evidence="2 3" id="KW-0150">Chloroplast</keyword>